<feature type="compositionally biased region" description="Polar residues" evidence="1">
    <location>
        <begin position="39"/>
        <end position="48"/>
    </location>
</feature>
<dbReference type="EMBL" id="JAVHNR010000001">
    <property type="protein sequence ID" value="KAK6355768.1"/>
    <property type="molecule type" value="Genomic_DNA"/>
</dbReference>
<comment type="caution">
    <text evidence="2">The sequence shown here is derived from an EMBL/GenBank/DDBJ whole genome shotgun (WGS) entry which is preliminary data.</text>
</comment>
<feature type="compositionally biased region" description="Basic and acidic residues" evidence="1">
    <location>
        <begin position="98"/>
        <end position="127"/>
    </location>
</feature>
<reference evidence="2 3" key="1">
    <citation type="submission" date="2019-10" db="EMBL/GenBank/DDBJ databases">
        <authorList>
            <person name="Palmer J.M."/>
        </authorList>
    </citation>
    <scope>NUCLEOTIDE SEQUENCE [LARGE SCALE GENOMIC DNA]</scope>
    <source>
        <strain evidence="2 3">TWF718</strain>
    </source>
</reference>
<evidence type="ECO:0000313" key="3">
    <source>
        <dbReference type="Proteomes" id="UP001313282"/>
    </source>
</evidence>
<organism evidence="2 3">
    <name type="scientific">Orbilia javanica</name>
    <dbReference type="NCBI Taxonomy" id="47235"/>
    <lineage>
        <taxon>Eukaryota</taxon>
        <taxon>Fungi</taxon>
        <taxon>Dikarya</taxon>
        <taxon>Ascomycota</taxon>
        <taxon>Pezizomycotina</taxon>
        <taxon>Orbiliomycetes</taxon>
        <taxon>Orbiliales</taxon>
        <taxon>Orbiliaceae</taxon>
        <taxon>Orbilia</taxon>
    </lineage>
</organism>
<protein>
    <submittedName>
        <fullName evidence="2">Uncharacterized protein</fullName>
    </submittedName>
</protein>
<proteinExistence type="predicted"/>
<dbReference type="Proteomes" id="UP001313282">
    <property type="component" value="Unassembled WGS sequence"/>
</dbReference>
<feature type="compositionally biased region" description="Polar residues" evidence="1">
    <location>
        <begin position="128"/>
        <end position="144"/>
    </location>
</feature>
<keyword evidence="3" id="KW-1185">Reference proteome</keyword>
<gene>
    <name evidence="2" type="ORF">TWF718_000149</name>
</gene>
<evidence type="ECO:0000313" key="2">
    <source>
        <dbReference type="EMBL" id="KAK6355768.1"/>
    </source>
</evidence>
<accession>A0AAN8RLU6</accession>
<feature type="region of interest" description="Disordered" evidence="1">
    <location>
        <begin position="39"/>
        <end position="144"/>
    </location>
</feature>
<dbReference type="AlphaFoldDB" id="A0AAN8RLU6"/>
<name>A0AAN8RLU6_9PEZI</name>
<sequence length="144" mass="15719">MASPPYPTITPPREDNKGTFVYGSSAFSFDDLNQEDTLATKHSASSSVDGCRGSDQEADYEGLSAPENWKQEAELAKQNRKDKKSGNMAGKGCEGAGEEDKRYKKKDVTTKKRDGEANKELEERGETNRQIATNFGSNENTAGS</sequence>
<feature type="compositionally biased region" description="Basic and acidic residues" evidence="1">
    <location>
        <begin position="69"/>
        <end position="79"/>
    </location>
</feature>
<evidence type="ECO:0000256" key="1">
    <source>
        <dbReference type="SAM" id="MobiDB-lite"/>
    </source>
</evidence>